<keyword evidence="1" id="KW-0812">Transmembrane</keyword>
<keyword evidence="1" id="KW-0472">Membrane</keyword>
<protein>
    <submittedName>
        <fullName evidence="2">Uncharacterized protein</fullName>
    </submittedName>
</protein>
<dbReference type="AlphaFoldDB" id="A0A5M3MJH4"/>
<dbReference type="EMBL" id="JH711581">
    <property type="protein sequence ID" value="EIW78775.1"/>
    <property type="molecule type" value="Genomic_DNA"/>
</dbReference>
<evidence type="ECO:0000313" key="2">
    <source>
        <dbReference type="EMBL" id="EIW78775.1"/>
    </source>
</evidence>
<dbReference type="OrthoDB" id="2535105at2759"/>
<sequence>MSSPPLLASLNPSLLVGPAEAGILANAFLTGAFFVQSYIYFTKFSEDKWPFKVVGPSAGAFLKAFAIPEAMEYWPRERTTLILVFVSIFVSDVWISSTIAFYLWTKRKGGNFATNWCLYLVILIDASWVDFGC</sequence>
<feature type="transmembrane region" description="Helical" evidence="1">
    <location>
        <begin position="81"/>
        <end position="105"/>
    </location>
</feature>
<proteinExistence type="predicted"/>
<dbReference type="KEGG" id="cput:CONPUDRAFT_74383"/>
<reference evidence="3" key="1">
    <citation type="journal article" date="2012" name="Science">
        <title>The Paleozoic origin of enzymatic lignin decomposition reconstructed from 31 fungal genomes.</title>
        <authorList>
            <person name="Floudas D."/>
            <person name="Binder M."/>
            <person name="Riley R."/>
            <person name="Barry K."/>
            <person name="Blanchette R.A."/>
            <person name="Henrissat B."/>
            <person name="Martinez A.T."/>
            <person name="Otillar R."/>
            <person name="Spatafora J.W."/>
            <person name="Yadav J.S."/>
            <person name="Aerts A."/>
            <person name="Benoit I."/>
            <person name="Boyd A."/>
            <person name="Carlson A."/>
            <person name="Copeland A."/>
            <person name="Coutinho P.M."/>
            <person name="de Vries R.P."/>
            <person name="Ferreira P."/>
            <person name="Findley K."/>
            <person name="Foster B."/>
            <person name="Gaskell J."/>
            <person name="Glotzer D."/>
            <person name="Gorecki P."/>
            <person name="Heitman J."/>
            <person name="Hesse C."/>
            <person name="Hori C."/>
            <person name="Igarashi K."/>
            <person name="Jurgens J.A."/>
            <person name="Kallen N."/>
            <person name="Kersten P."/>
            <person name="Kohler A."/>
            <person name="Kuees U."/>
            <person name="Kumar T.K.A."/>
            <person name="Kuo A."/>
            <person name="LaButti K."/>
            <person name="Larrondo L.F."/>
            <person name="Lindquist E."/>
            <person name="Ling A."/>
            <person name="Lombard V."/>
            <person name="Lucas S."/>
            <person name="Lundell T."/>
            <person name="Martin R."/>
            <person name="McLaughlin D.J."/>
            <person name="Morgenstern I."/>
            <person name="Morin E."/>
            <person name="Murat C."/>
            <person name="Nagy L.G."/>
            <person name="Nolan M."/>
            <person name="Ohm R.A."/>
            <person name="Patyshakuliyeva A."/>
            <person name="Rokas A."/>
            <person name="Ruiz-Duenas F.J."/>
            <person name="Sabat G."/>
            <person name="Salamov A."/>
            <person name="Samejima M."/>
            <person name="Schmutz J."/>
            <person name="Slot J.C."/>
            <person name="St John F."/>
            <person name="Stenlid J."/>
            <person name="Sun H."/>
            <person name="Sun S."/>
            <person name="Syed K."/>
            <person name="Tsang A."/>
            <person name="Wiebenga A."/>
            <person name="Young D."/>
            <person name="Pisabarro A."/>
            <person name="Eastwood D.C."/>
            <person name="Martin F."/>
            <person name="Cullen D."/>
            <person name="Grigoriev I.V."/>
            <person name="Hibbett D.S."/>
        </authorList>
    </citation>
    <scope>NUCLEOTIDE SEQUENCE [LARGE SCALE GENOMIC DNA]</scope>
    <source>
        <strain evidence="3">RWD-64-598 SS2</strain>
    </source>
</reference>
<dbReference type="RefSeq" id="XP_007770495.1">
    <property type="nucleotide sequence ID" value="XM_007772305.1"/>
</dbReference>
<gene>
    <name evidence="2" type="ORF">CONPUDRAFT_74383</name>
</gene>
<name>A0A5M3MJH4_CONPW</name>
<dbReference type="Proteomes" id="UP000053558">
    <property type="component" value="Unassembled WGS sequence"/>
</dbReference>
<keyword evidence="1" id="KW-1133">Transmembrane helix</keyword>
<evidence type="ECO:0000256" key="1">
    <source>
        <dbReference type="SAM" id="Phobius"/>
    </source>
</evidence>
<evidence type="ECO:0000313" key="3">
    <source>
        <dbReference type="Proteomes" id="UP000053558"/>
    </source>
</evidence>
<comment type="caution">
    <text evidence="2">The sequence shown here is derived from an EMBL/GenBank/DDBJ whole genome shotgun (WGS) entry which is preliminary data.</text>
</comment>
<organism evidence="2 3">
    <name type="scientific">Coniophora puteana (strain RWD-64-598)</name>
    <name type="common">Brown rot fungus</name>
    <dbReference type="NCBI Taxonomy" id="741705"/>
    <lineage>
        <taxon>Eukaryota</taxon>
        <taxon>Fungi</taxon>
        <taxon>Dikarya</taxon>
        <taxon>Basidiomycota</taxon>
        <taxon>Agaricomycotina</taxon>
        <taxon>Agaricomycetes</taxon>
        <taxon>Agaricomycetidae</taxon>
        <taxon>Boletales</taxon>
        <taxon>Coniophorineae</taxon>
        <taxon>Coniophoraceae</taxon>
        <taxon>Coniophora</taxon>
    </lineage>
</organism>
<accession>A0A5M3MJH4</accession>
<keyword evidence="3" id="KW-1185">Reference proteome</keyword>
<dbReference type="GeneID" id="19209228"/>